<dbReference type="GO" id="GO:0071555">
    <property type="term" value="P:cell wall organization"/>
    <property type="evidence" value="ECO:0007669"/>
    <property type="project" value="UniProtKB-KW"/>
</dbReference>
<comment type="catalytic activity">
    <reaction evidence="1 7">
        <text>L-glutamate = D-glutamate</text>
        <dbReference type="Rhea" id="RHEA:12813"/>
        <dbReference type="ChEBI" id="CHEBI:29985"/>
        <dbReference type="ChEBI" id="CHEBI:29986"/>
        <dbReference type="EC" id="5.1.1.3"/>
    </reaction>
</comment>
<evidence type="ECO:0000256" key="5">
    <source>
        <dbReference type="ARBA" id="ARBA00023235"/>
    </source>
</evidence>
<dbReference type="Proteomes" id="UP000029014">
    <property type="component" value="Unassembled WGS sequence"/>
</dbReference>
<dbReference type="EMBL" id="JGZD01000008">
    <property type="protein sequence ID" value="KFI73014.1"/>
    <property type="molecule type" value="Genomic_DNA"/>
</dbReference>
<dbReference type="SUPFAM" id="SSF53681">
    <property type="entry name" value="Aspartate/glutamate racemase"/>
    <property type="match status" value="2"/>
</dbReference>
<feature type="region of interest" description="Disordered" evidence="8">
    <location>
        <begin position="252"/>
        <end position="271"/>
    </location>
</feature>
<evidence type="ECO:0000256" key="6">
    <source>
        <dbReference type="ARBA" id="ARBA00023316"/>
    </source>
</evidence>
<protein>
    <recommendedName>
        <fullName evidence="2 7">Glutamate racemase</fullName>
        <ecNumber evidence="2 7">5.1.1.3</ecNumber>
    </recommendedName>
</protein>
<dbReference type="PROSITE" id="PS00923">
    <property type="entry name" value="ASP_GLU_RACEMASE_1"/>
    <property type="match status" value="1"/>
</dbReference>
<dbReference type="eggNOG" id="COG0796">
    <property type="taxonomic scope" value="Bacteria"/>
</dbReference>
<evidence type="ECO:0000256" key="1">
    <source>
        <dbReference type="ARBA" id="ARBA00001602"/>
    </source>
</evidence>
<dbReference type="NCBIfam" id="TIGR00067">
    <property type="entry name" value="glut_race"/>
    <property type="match status" value="1"/>
</dbReference>
<keyword evidence="5 7" id="KW-0413">Isomerase</keyword>
<feature type="binding site" evidence="7">
    <location>
        <begin position="43"/>
        <end position="44"/>
    </location>
    <ligand>
        <name>substrate</name>
    </ligand>
</feature>
<accession>A0A087BPR4</accession>
<dbReference type="RefSeq" id="WP_022861159.1">
    <property type="nucleotide sequence ID" value="NZ_JGZD01000008.1"/>
</dbReference>
<evidence type="ECO:0000256" key="8">
    <source>
        <dbReference type="SAM" id="MobiDB-lite"/>
    </source>
</evidence>
<dbReference type="Pfam" id="PF01177">
    <property type="entry name" value="Asp_Glu_race"/>
    <property type="match status" value="1"/>
</dbReference>
<comment type="caution">
    <text evidence="9">The sequence shown here is derived from an EMBL/GenBank/DDBJ whole genome shotgun (WGS) entry which is preliminary data.</text>
</comment>
<dbReference type="InterPro" id="IPR004391">
    <property type="entry name" value="Glu_race"/>
</dbReference>
<keyword evidence="6 7" id="KW-0961">Cell wall biogenesis/degradation</keyword>
<feature type="binding site" evidence="7">
    <location>
        <begin position="188"/>
        <end position="189"/>
    </location>
    <ligand>
        <name>substrate</name>
    </ligand>
</feature>
<dbReference type="Gene3D" id="3.40.50.1860">
    <property type="match status" value="2"/>
</dbReference>
<name>A0A087BPR4_9BIFI</name>
<keyword evidence="10" id="KW-1185">Reference proteome</keyword>
<dbReference type="UniPathway" id="UPA00219"/>
<evidence type="ECO:0000313" key="10">
    <source>
        <dbReference type="Proteomes" id="UP000029014"/>
    </source>
</evidence>
<keyword evidence="3 7" id="KW-0133">Cell shape</keyword>
<comment type="pathway">
    <text evidence="7">Cell wall biogenesis; peptidoglycan biosynthesis.</text>
</comment>
<gene>
    <name evidence="7" type="primary">murI</name>
    <name evidence="9" type="ORF">BMIN_0730</name>
</gene>
<dbReference type="HAMAP" id="MF_00258">
    <property type="entry name" value="Glu_racemase"/>
    <property type="match status" value="1"/>
</dbReference>
<dbReference type="PANTHER" id="PTHR21198">
    <property type="entry name" value="GLUTAMATE RACEMASE"/>
    <property type="match status" value="1"/>
</dbReference>
<feature type="active site" description="Proton donor/acceptor" evidence="7">
    <location>
        <position position="187"/>
    </location>
</feature>
<dbReference type="PANTHER" id="PTHR21198:SF3">
    <property type="entry name" value="GLUTAMATE RACEMASE"/>
    <property type="match status" value="1"/>
</dbReference>
<dbReference type="InterPro" id="IPR015942">
    <property type="entry name" value="Asp/Glu/hydantoin_racemase"/>
</dbReference>
<dbReference type="EC" id="5.1.1.3" evidence="2 7"/>
<evidence type="ECO:0000256" key="4">
    <source>
        <dbReference type="ARBA" id="ARBA00022984"/>
    </source>
</evidence>
<comment type="similarity">
    <text evidence="7">Belongs to the aspartate/glutamate racemases family.</text>
</comment>
<evidence type="ECO:0000313" key="9">
    <source>
        <dbReference type="EMBL" id="KFI73014.1"/>
    </source>
</evidence>
<dbReference type="GO" id="GO:0008881">
    <property type="term" value="F:glutamate racemase activity"/>
    <property type="evidence" value="ECO:0007669"/>
    <property type="project" value="UniProtKB-UniRule"/>
</dbReference>
<keyword evidence="4 7" id="KW-0573">Peptidoglycan synthesis</keyword>
<dbReference type="InterPro" id="IPR001920">
    <property type="entry name" value="Asp/Glu_race"/>
</dbReference>
<feature type="compositionally biased region" description="Basic and acidic residues" evidence="8">
    <location>
        <begin position="260"/>
        <end position="271"/>
    </location>
</feature>
<proteinExistence type="inferred from homology"/>
<feature type="binding site" evidence="7">
    <location>
        <begin position="11"/>
        <end position="12"/>
    </location>
    <ligand>
        <name>substrate</name>
    </ligand>
</feature>
<evidence type="ECO:0000256" key="3">
    <source>
        <dbReference type="ARBA" id="ARBA00022960"/>
    </source>
</evidence>
<organism evidence="9 10">
    <name type="scientific">Bifidobacterium minimum</name>
    <dbReference type="NCBI Taxonomy" id="1693"/>
    <lineage>
        <taxon>Bacteria</taxon>
        <taxon>Bacillati</taxon>
        <taxon>Actinomycetota</taxon>
        <taxon>Actinomycetes</taxon>
        <taxon>Bifidobacteriales</taxon>
        <taxon>Bifidobacteriaceae</taxon>
        <taxon>Bifidobacterium</taxon>
    </lineage>
</organism>
<dbReference type="AlphaFoldDB" id="A0A087BPR4"/>
<feature type="binding site" evidence="7">
    <location>
        <begin position="75"/>
        <end position="76"/>
    </location>
    <ligand>
        <name>substrate</name>
    </ligand>
</feature>
<feature type="active site" description="Proton donor/acceptor" evidence="7">
    <location>
        <position position="74"/>
    </location>
</feature>
<evidence type="ECO:0000256" key="2">
    <source>
        <dbReference type="ARBA" id="ARBA00013090"/>
    </source>
</evidence>
<dbReference type="InterPro" id="IPR018187">
    <property type="entry name" value="Asp/Glu_racemase_AS_1"/>
</dbReference>
<comment type="function">
    <text evidence="7">Provides the (R)-glutamate required for cell wall biosynthesis.</text>
</comment>
<dbReference type="GO" id="GO:0009252">
    <property type="term" value="P:peptidoglycan biosynthetic process"/>
    <property type="evidence" value="ECO:0007669"/>
    <property type="project" value="UniProtKB-UniRule"/>
</dbReference>
<dbReference type="STRING" id="1693.BMIN_0730"/>
<dbReference type="GO" id="GO:0008360">
    <property type="term" value="P:regulation of cell shape"/>
    <property type="evidence" value="ECO:0007669"/>
    <property type="project" value="UniProtKB-KW"/>
</dbReference>
<reference evidence="9 10" key="1">
    <citation type="submission" date="2014-03" db="EMBL/GenBank/DDBJ databases">
        <title>Genomics of Bifidobacteria.</title>
        <authorList>
            <person name="Ventura M."/>
            <person name="Milani C."/>
            <person name="Lugli G.A."/>
        </authorList>
    </citation>
    <scope>NUCLEOTIDE SEQUENCE [LARGE SCALE GENOMIC DNA]</scope>
    <source>
        <strain evidence="9 10">LMG 11592</strain>
    </source>
</reference>
<evidence type="ECO:0000256" key="7">
    <source>
        <dbReference type="HAMAP-Rule" id="MF_00258"/>
    </source>
</evidence>
<sequence length="271" mass="29590">MSSTAPIGVFDSGLGGLSVARQIRHDLPHERILYYGDSANAPYGTRPPGEVRAMALSIARRLVDQGAKALVVACNTATSVAITNLRDVFDIPIIGMEPALKVACDRGHGSSQKVIVAATPLTLKERKFAALMQRFAKSNMILRQPCPDLVRIVEDRQLDDHAIVMDALHRYFDSYDLDTVDSVVLGCTHFVFFRESLREMLPRTTAIIDGNAGTAHHLSVVLESLGLLAPETQKGGVRINNSDPSPEIAQLSQELLNRPWRSESGHAGTRE</sequence>